<dbReference type="Gene3D" id="1.10.1060.10">
    <property type="entry name" value="Alpha-helical ferredoxin"/>
    <property type="match status" value="1"/>
</dbReference>
<dbReference type="EMBL" id="MAYW01000152">
    <property type="protein sequence ID" value="ODS31012.1"/>
    <property type="molecule type" value="Genomic_DNA"/>
</dbReference>
<gene>
    <name evidence="10" type="ORF">SCARUB_03866</name>
</gene>
<evidence type="ECO:0000256" key="4">
    <source>
        <dbReference type="ARBA" id="ARBA00023002"/>
    </source>
</evidence>
<dbReference type="AlphaFoldDB" id="A0A1E3X603"/>
<dbReference type="SUPFAM" id="SSF54292">
    <property type="entry name" value="2Fe-2S ferredoxin-like"/>
    <property type="match status" value="1"/>
</dbReference>
<dbReference type="CDD" id="cd00207">
    <property type="entry name" value="fer2"/>
    <property type="match status" value="1"/>
</dbReference>
<dbReference type="GO" id="GO:0016491">
    <property type="term" value="F:oxidoreductase activity"/>
    <property type="evidence" value="ECO:0007669"/>
    <property type="project" value="UniProtKB-KW"/>
</dbReference>
<dbReference type="FunFam" id="3.30.70.20:FF:000035">
    <property type="entry name" value="Iron hydrogenase 1"/>
    <property type="match status" value="1"/>
</dbReference>
<dbReference type="InterPro" id="IPR023753">
    <property type="entry name" value="FAD/NAD-binding_dom"/>
</dbReference>
<dbReference type="PROSITE" id="PS51379">
    <property type="entry name" value="4FE4S_FER_2"/>
    <property type="match status" value="2"/>
</dbReference>
<proteinExistence type="predicted"/>
<dbReference type="InterPro" id="IPR009051">
    <property type="entry name" value="Helical_ferredxn"/>
</dbReference>
<dbReference type="Pfam" id="PF22117">
    <property type="entry name" value="Fer4_Nqo3"/>
    <property type="match status" value="1"/>
</dbReference>
<evidence type="ECO:0000313" key="10">
    <source>
        <dbReference type="EMBL" id="ODS31012.1"/>
    </source>
</evidence>
<dbReference type="PANTHER" id="PTHR42783">
    <property type="entry name" value="GLUTAMATE SYNTHASE [NADPH] SMALL CHAIN"/>
    <property type="match status" value="1"/>
</dbReference>
<dbReference type="EC" id="1.-.-.-" evidence="10"/>
<dbReference type="InterPro" id="IPR036010">
    <property type="entry name" value="2Fe-2S_ferredoxin-like_sf"/>
</dbReference>
<feature type="domain" description="4Fe-4S ferredoxin-type" evidence="8">
    <location>
        <begin position="660"/>
        <end position="688"/>
    </location>
</feature>
<dbReference type="Gene3D" id="3.30.70.20">
    <property type="match status" value="1"/>
</dbReference>
<dbReference type="InterPro" id="IPR036188">
    <property type="entry name" value="FAD/NAD-bd_sf"/>
</dbReference>
<dbReference type="InterPro" id="IPR001041">
    <property type="entry name" value="2Fe-2S_ferredoxin-type"/>
</dbReference>
<dbReference type="Gene3D" id="3.50.50.60">
    <property type="entry name" value="FAD/NAD(P)-binding domain"/>
    <property type="match status" value="2"/>
</dbReference>
<dbReference type="InterPro" id="IPR006963">
    <property type="entry name" value="Mopterin_OxRdtase_4Fe-4S_dom"/>
</dbReference>
<dbReference type="SUPFAM" id="SSF46548">
    <property type="entry name" value="alpha-helical ferredoxin"/>
    <property type="match status" value="1"/>
</dbReference>
<dbReference type="PATRIC" id="fig|1872076.5.peg.4611"/>
<evidence type="ECO:0000256" key="2">
    <source>
        <dbReference type="ARBA" id="ARBA00022723"/>
    </source>
</evidence>
<dbReference type="InterPro" id="IPR017896">
    <property type="entry name" value="4Fe4S_Fe-S-bd"/>
</dbReference>
<dbReference type="SUPFAM" id="SSF54862">
    <property type="entry name" value="4Fe-4S ferredoxins"/>
    <property type="match status" value="1"/>
</dbReference>
<feature type="domain" description="4Fe-4S ferredoxin-type" evidence="8">
    <location>
        <begin position="616"/>
        <end position="646"/>
    </location>
</feature>
<dbReference type="GO" id="GO:0051539">
    <property type="term" value="F:4 iron, 4 sulfur cluster binding"/>
    <property type="evidence" value="ECO:0007669"/>
    <property type="project" value="UniProtKB-KW"/>
</dbReference>
<dbReference type="SUPFAM" id="SSF51971">
    <property type="entry name" value="Nucleotide-binding domain"/>
    <property type="match status" value="1"/>
</dbReference>
<feature type="domain" description="2Fe-2S ferredoxin-type" evidence="7">
    <location>
        <begin position="3"/>
        <end position="81"/>
    </location>
</feature>
<dbReference type="Pfam" id="PF04879">
    <property type="entry name" value="Molybdop_Fe4S4"/>
    <property type="match status" value="1"/>
</dbReference>
<evidence type="ECO:0000256" key="6">
    <source>
        <dbReference type="ARBA" id="ARBA00023014"/>
    </source>
</evidence>
<name>A0A1E3X603_9BACT</name>
<dbReference type="Pfam" id="PF07992">
    <property type="entry name" value="Pyr_redox_2"/>
    <property type="match status" value="1"/>
</dbReference>
<evidence type="ECO:0000256" key="3">
    <source>
        <dbReference type="ARBA" id="ARBA00022737"/>
    </source>
</evidence>
<sequence length="984" mass="107600">MSEKVTITLNGKEIEVPADATIREAAKSQGIDIPTFCFDDRLKAYTSCFLCVVEVEKARNMIPACSTVVTPGMVIRTDTEAIRTTRKMALDLLLSDHSGDCIAPCEDTCPSNIDVQGYIAHISTGNFPAAVKLIKERNPLPVVCGRICPHPCEAQCRRGLVDEPVAINPLKRFASEYELEYGPFLPETKPDTGKKVAIVGGGPAGLSAAYFLRQQGHAVEIHEALPQLGGMTRYGIPRFRLPWDKLDKEIEAIIGLGVKVNYNQRLGKDFTIEDLKNNGNDAVLLAIGAHKAKKMKVENEDVQGVIGGVDFLRKVVLDEPVEVDRKVAVIGGGDTAMDCARVAKRAGARDVTLLYRRSQEEMPALQHEQDETMDEGVDFRYLTAPVEVLEENGKAKGLRVITMELGDPDESGRRRPEPVEGSEEDLEFDLIIAAIGQDPDLSCIENEKEVPECTRWNTFKYDEKSMATSVEGVFTAGDCAFGPDTVIRAVSEGKQAAKAINLYFSGAKVEIKKEYQITAGRLKDLNMADYSPRYVHQKRALETTHPADVRMAAGGYNAINVGLDEAQALAEASRCIECGCKARFDCDLRNYSTEYGIGDVKFKGDKRKYDVDTRHPFVSIEADKCITCACCVRVCSEVRNISALSFVNRGFVTKIAPNFEDPLQNTDCDACGMCIDLCPTGTLAENTGKEYGPWLTNTIISTCPSCPRGCAIEVHTKEGLITKVQSVDNDPVNGAMICREGRFSNHLQDKVIVLNDGQLKEQLESARNLLDNAGKLAVIVSPKLTVETLFTAKSLCDEKKGILYYIPGEKSEPNKFPFAKLNNIANAALLKKLGARAWDNSEVECILLVGAYLEKKPLKSTKVVTMSNHDNGVETDVHLPLAGPLRSEGSVITDKGLLAFLKTNFPVNQDSTPHALLANMGGLKGFSDITSIRKQLVENVPELSGLLSDTAGRLVKTDLEPEIIDVAPDCREVAFAKYCEGLGL</sequence>
<keyword evidence="2" id="KW-0479">Metal-binding</keyword>
<reference evidence="10 11" key="1">
    <citation type="submission" date="2016-07" db="EMBL/GenBank/DDBJ databases">
        <title>Draft genome of Scalindua rubra, obtained from a brine-seawater interface in the Red Sea, sheds light on salt adaptation in anammox bacteria.</title>
        <authorList>
            <person name="Speth D.R."/>
            <person name="Lagkouvardos I."/>
            <person name="Wang Y."/>
            <person name="Qian P.-Y."/>
            <person name="Dutilh B.E."/>
            <person name="Jetten M.S."/>
        </authorList>
    </citation>
    <scope>NUCLEOTIDE SEQUENCE [LARGE SCALE GENOMIC DNA]</scope>
    <source>
        <strain evidence="10">BSI-1</strain>
    </source>
</reference>
<keyword evidence="1" id="KW-0004">4Fe-4S</keyword>
<dbReference type="SUPFAM" id="SSF53706">
    <property type="entry name" value="Formate dehydrogenase/DMSO reductase, domains 1-3"/>
    <property type="match status" value="1"/>
</dbReference>
<dbReference type="InterPro" id="IPR017900">
    <property type="entry name" value="4Fe4S_Fe_S_CS"/>
</dbReference>
<dbReference type="Proteomes" id="UP000094056">
    <property type="component" value="Unassembled WGS sequence"/>
</dbReference>
<evidence type="ECO:0000259" key="9">
    <source>
        <dbReference type="PROSITE" id="PS51669"/>
    </source>
</evidence>
<dbReference type="InterPro" id="IPR054351">
    <property type="entry name" value="NADH_UbQ_OxRdtase_ferredoxin"/>
</dbReference>
<dbReference type="Gene3D" id="3.10.20.440">
    <property type="entry name" value="2Fe-2S iron-sulphur cluster binding domain, sarcosine oxidase, alpha subunit, N-terminal domain"/>
    <property type="match status" value="1"/>
</dbReference>
<organism evidence="10 11">
    <name type="scientific">Candidatus Scalindua rubra</name>
    <dbReference type="NCBI Taxonomy" id="1872076"/>
    <lineage>
        <taxon>Bacteria</taxon>
        <taxon>Pseudomonadati</taxon>
        <taxon>Planctomycetota</taxon>
        <taxon>Candidatus Brocadiia</taxon>
        <taxon>Candidatus Brocadiales</taxon>
        <taxon>Candidatus Scalinduaceae</taxon>
        <taxon>Candidatus Scalindua</taxon>
    </lineage>
</organism>
<dbReference type="PROSITE" id="PS51669">
    <property type="entry name" value="4FE4S_MOW_BIS_MGD"/>
    <property type="match status" value="1"/>
</dbReference>
<dbReference type="Gene3D" id="2.20.25.90">
    <property type="entry name" value="ADC-like domains"/>
    <property type="match status" value="1"/>
</dbReference>
<dbReference type="PROSITE" id="PS00198">
    <property type="entry name" value="4FE4S_FER_1"/>
    <property type="match status" value="1"/>
</dbReference>
<dbReference type="GO" id="GO:0046872">
    <property type="term" value="F:metal ion binding"/>
    <property type="evidence" value="ECO:0007669"/>
    <property type="project" value="UniProtKB-KW"/>
</dbReference>
<dbReference type="InterPro" id="IPR028261">
    <property type="entry name" value="DPD_II"/>
</dbReference>
<keyword evidence="5" id="KW-0408">Iron</keyword>
<keyword evidence="3" id="KW-0677">Repeat</keyword>
<dbReference type="SMART" id="SM00926">
    <property type="entry name" value="Molybdop_Fe4S4"/>
    <property type="match status" value="1"/>
</dbReference>
<dbReference type="Pfam" id="PF14691">
    <property type="entry name" value="Fer4_20"/>
    <property type="match status" value="1"/>
</dbReference>
<dbReference type="PRINTS" id="PR00419">
    <property type="entry name" value="ADXRDTASE"/>
</dbReference>
<keyword evidence="6" id="KW-0411">Iron-sulfur</keyword>
<dbReference type="PANTHER" id="PTHR42783:SF3">
    <property type="entry name" value="GLUTAMATE SYNTHASE [NADPH] SMALL CHAIN-RELATED"/>
    <property type="match status" value="1"/>
</dbReference>
<comment type="caution">
    <text evidence="10">The sequence shown here is derived from an EMBL/GenBank/DDBJ whole genome shotgun (WGS) entry which is preliminary data.</text>
</comment>
<dbReference type="Pfam" id="PF13510">
    <property type="entry name" value="Fer2_4"/>
    <property type="match status" value="1"/>
</dbReference>
<protein>
    <submittedName>
        <fullName evidence="10">NAD(P) oxidoreductase, FAD-containing subunit</fullName>
        <ecNumber evidence="10">1.-.-.-</ecNumber>
    </submittedName>
</protein>
<dbReference type="NCBIfam" id="NF009410">
    <property type="entry name" value="PRK12771.1"/>
    <property type="match status" value="1"/>
</dbReference>
<evidence type="ECO:0000259" key="7">
    <source>
        <dbReference type="PROSITE" id="PS51085"/>
    </source>
</evidence>
<evidence type="ECO:0000256" key="5">
    <source>
        <dbReference type="ARBA" id="ARBA00023004"/>
    </source>
</evidence>
<keyword evidence="4 10" id="KW-0560">Oxidoreductase</keyword>
<evidence type="ECO:0000313" key="11">
    <source>
        <dbReference type="Proteomes" id="UP000094056"/>
    </source>
</evidence>
<feature type="domain" description="4Fe-4S Mo/W bis-MGD-type" evidence="9">
    <location>
        <begin position="696"/>
        <end position="752"/>
    </location>
</feature>
<evidence type="ECO:0000259" key="8">
    <source>
        <dbReference type="PROSITE" id="PS51379"/>
    </source>
</evidence>
<dbReference type="PROSITE" id="PS51085">
    <property type="entry name" value="2FE2S_FER_2"/>
    <property type="match status" value="1"/>
</dbReference>
<accession>A0A1E3X603</accession>
<evidence type="ECO:0000256" key="1">
    <source>
        <dbReference type="ARBA" id="ARBA00022485"/>
    </source>
</evidence>
<dbReference type="InterPro" id="IPR042204">
    <property type="entry name" value="2Fe-2S-bd_N"/>
</dbReference>